<organism evidence="2 3">
    <name type="scientific">Engystomops pustulosus</name>
    <name type="common">Tungara frog</name>
    <name type="synonym">Physalaemus pustulosus</name>
    <dbReference type="NCBI Taxonomy" id="76066"/>
    <lineage>
        <taxon>Eukaryota</taxon>
        <taxon>Metazoa</taxon>
        <taxon>Chordata</taxon>
        <taxon>Craniata</taxon>
        <taxon>Vertebrata</taxon>
        <taxon>Euteleostomi</taxon>
        <taxon>Amphibia</taxon>
        <taxon>Batrachia</taxon>
        <taxon>Anura</taxon>
        <taxon>Neobatrachia</taxon>
        <taxon>Hyloidea</taxon>
        <taxon>Leptodactylidae</taxon>
        <taxon>Leiuperinae</taxon>
        <taxon>Engystomops</taxon>
    </lineage>
</organism>
<keyword evidence="1" id="KW-0732">Signal</keyword>
<dbReference type="Proteomes" id="UP000824782">
    <property type="component" value="Unassembled WGS sequence"/>
</dbReference>
<gene>
    <name evidence="2" type="ORF">GDO81_020633</name>
</gene>
<feature type="chain" id="PRO_5043619415" evidence="1">
    <location>
        <begin position="19"/>
        <end position="52"/>
    </location>
</feature>
<evidence type="ECO:0000313" key="3">
    <source>
        <dbReference type="Proteomes" id="UP000824782"/>
    </source>
</evidence>
<sequence length="52" mass="5750">MTLLLMIWGLCLSILSLGYRVKSFCSSCKVGKTEVEEEALINPIAYDNVIIA</sequence>
<dbReference type="EMBL" id="WNYA01001533">
    <property type="protein sequence ID" value="KAG8545595.1"/>
    <property type="molecule type" value="Genomic_DNA"/>
</dbReference>
<dbReference type="AlphaFoldDB" id="A0AAV6ZEB4"/>
<accession>A0AAV6ZEB4</accession>
<name>A0AAV6ZEB4_ENGPU</name>
<evidence type="ECO:0000313" key="2">
    <source>
        <dbReference type="EMBL" id="KAG8545595.1"/>
    </source>
</evidence>
<evidence type="ECO:0000256" key="1">
    <source>
        <dbReference type="SAM" id="SignalP"/>
    </source>
</evidence>
<reference evidence="2" key="1">
    <citation type="thesis" date="2020" institute="ProQuest LLC" country="789 East Eisenhower Parkway, Ann Arbor, MI, USA">
        <title>Comparative Genomics and Chromosome Evolution.</title>
        <authorList>
            <person name="Mudd A.B."/>
        </authorList>
    </citation>
    <scope>NUCLEOTIDE SEQUENCE</scope>
    <source>
        <strain evidence="2">237g6f4</strain>
        <tissue evidence="2">Blood</tissue>
    </source>
</reference>
<protein>
    <submittedName>
        <fullName evidence="2">Uncharacterized protein</fullName>
    </submittedName>
</protein>
<keyword evidence="3" id="KW-1185">Reference proteome</keyword>
<feature type="signal peptide" evidence="1">
    <location>
        <begin position="1"/>
        <end position="18"/>
    </location>
</feature>
<proteinExistence type="predicted"/>
<comment type="caution">
    <text evidence="2">The sequence shown here is derived from an EMBL/GenBank/DDBJ whole genome shotgun (WGS) entry which is preliminary data.</text>
</comment>